<gene>
    <name evidence="7" type="ORF">CEW88_20035</name>
</gene>
<dbReference type="Pfam" id="PF02826">
    <property type="entry name" value="2-Hacid_dh_C"/>
    <property type="match status" value="1"/>
</dbReference>
<sequence length="329" mass="35176">MKVHILDDWYDNLRCLPSFSLLDGHEVTVWTDRAPDAAAQAARLKGAEAVVLFRDRTTINAELAEALDGVKLIAMRGQHGHVDTDALSRAGILFCSKMSKDGPSTSTAELTFGLIIAALRHLPEQIASALAGAWQGHAPLGRNVAGKRLGLYGYGGIAKVVAGYARAFGMDVQVWASEASRARAAVDGLIVPEDREAFFASSDVVSIHKRLLPETRGEVTEADLMVMRPDSVLVNTSRASVIAPGALLAALEAGRIGQAALDVFPAEPVTDPADPLLSHPRVIPTPHVGFVTSEELDKQFGEIFELIIAYAEGAPIEMINPEVWSPSQS</sequence>
<name>A0A2U8HJN6_9RHOB</name>
<dbReference type="EMBL" id="CP022191">
    <property type="protein sequence ID" value="AWI86044.1"/>
    <property type="molecule type" value="Genomic_DNA"/>
</dbReference>
<accession>A0A2U8HJN6</accession>
<proteinExistence type="inferred from homology"/>
<dbReference type="InterPro" id="IPR006139">
    <property type="entry name" value="D-isomer_2_OHA_DH_cat_dom"/>
</dbReference>
<dbReference type="SUPFAM" id="SSF51735">
    <property type="entry name" value="NAD(P)-binding Rossmann-fold domains"/>
    <property type="match status" value="1"/>
</dbReference>
<protein>
    <submittedName>
        <fullName evidence="7">3-phosphoglycerate dehydrogenase</fullName>
    </submittedName>
</protein>
<dbReference type="InterPro" id="IPR050857">
    <property type="entry name" value="D-2-hydroxyacid_DH"/>
</dbReference>
<evidence type="ECO:0000259" key="6">
    <source>
        <dbReference type="Pfam" id="PF02826"/>
    </source>
</evidence>
<dbReference type="GO" id="GO:0016616">
    <property type="term" value="F:oxidoreductase activity, acting on the CH-OH group of donors, NAD or NADP as acceptor"/>
    <property type="evidence" value="ECO:0007669"/>
    <property type="project" value="InterPro"/>
</dbReference>
<dbReference type="Pfam" id="PF00389">
    <property type="entry name" value="2-Hacid_dh"/>
    <property type="match status" value="1"/>
</dbReference>
<dbReference type="AlphaFoldDB" id="A0A2U8HJN6"/>
<geneLocation type="plasmid" evidence="7 8">
    <name>unnamed1</name>
</geneLocation>
<dbReference type="RefSeq" id="WP_108970147.1">
    <property type="nucleotide sequence ID" value="NZ_CP022191.1"/>
</dbReference>
<dbReference type="Gene3D" id="3.40.50.720">
    <property type="entry name" value="NAD(P)-binding Rossmann-like Domain"/>
    <property type="match status" value="2"/>
</dbReference>
<evidence type="ECO:0000259" key="5">
    <source>
        <dbReference type="Pfam" id="PF00389"/>
    </source>
</evidence>
<dbReference type="OrthoDB" id="9793626at2"/>
<evidence type="ECO:0000256" key="3">
    <source>
        <dbReference type="ARBA" id="ARBA00023027"/>
    </source>
</evidence>
<dbReference type="InterPro" id="IPR036291">
    <property type="entry name" value="NAD(P)-bd_dom_sf"/>
</dbReference>
<dbReference type="PANTHER" id="PTHR42789:SF1">
    <property type="entry name" value="D-ISOMER SPECIFIC 2-HYDROXYACID DEHYDROGENASE FAMILY PROTEIN (AFU_ORTHOLOGUE AFUA_6G10090)"/>
    <property type="match status" value="1"/>
</dbReference>
<keyword evidence="7" id="KW-0614">Plasmid</keyword>
<reference evidence="7 8" key="1">
    <citation type="submission" date="2017-06" db="EMBL/GenBank/DDBJ databases">
        <title>Yangia sp. YSBP01 complete genome sequence.</title>
        <authorList>
            <person name="Woo J.-H."/>
            <person name="Kim H.-S."/>
        </authorList>
    </citation>
    <scope>NUCLEOTIDE SEQUENCE [LARGE SCALE GENOMIC DNA]</scope>
    <source>
        <strain evidence="7 8">YSBP01</strain>
        <plasmid evidence="7 8">unnamed1</plasmid>
    </source>
</reference>
<keyword evidence="2 4" id="KW-0560">Oxidoreductase</keyword>
<dbReference type="KEGG" id="ypac:CEW88_20035"/>
<dbReference type="SUPFAM" id="SSF52283">
    <property type="entry name" value="Formate/glycerate dehydrogenase catalytic domain-like"/>
    <property type="match status" value="1"/>
</dbReference>
<keyword evidence="3" id="KW-0520">NAD</keyword>
<evidence type="ECO:0000256" key="1">
    <source>
        <dbReference type="ARBA" id="ARBA00005854"/>
    </source>
</evidence>
<dbReference type="Proteomes" id="UP000244915">
    <property type="component" value="Plasmid unnamed1"/>
</dbReference>
<dbReference type="PANTHER" id="PTHR42789">
    <property type="entry name" value="D-ISOMER SPECIFIC 2-HYDROXYACID DEHYDROGENASE FAMILY PROTEIN (AFU_ORTHOLOGUE AFUA_6G10090)"/>
    <property type="match status" value="1"/>
</dbReference>
<organism evidence="7 8">
    <name type="scientific">Alloyangia pacifica</name>
    <dbReference type="NCBI Taxonomy" id="311180"/>
    <lineage>
        <taxon>Bacteria</taxon>
        <taxon>Pseudomonadati</taxon>
        <taxon>Pseudomonadota</taxon>
        <taxon>Alphaproteobacteria</taxon>
        <taxon>Rhodobacterales</taxon>
        <taxon>Roseobacteraceae</taxon>
        <taxon>Alloyangia</taxon>
    </lineage>
</organism>
<evidence type="ECO:0000256" key="2">
    <source>
        <dbReference type="ARBA" id="ARBA00023002"/>
    </source>
</evidence>
<evidence type="ECO:0000256" key="4">
    <source>
        <dbReference type="RuleBase" id="RU003719"/>
    </source>
</evidence>
<evidence type="ECO:0000313" key="8">
    <source>
        <dbReference type="Proteomes" id="UP000244915"/>
    </source>
</evidence>
<comment type="similarity">
    <text evidence="1 4">Belongs to the D-isomer specific 2-hydroxyacid dehydrogenase family.</text>
</comment>
<feature type="domain" description="D-isomer specific 2-hydroxyacid dehydrogenase catalytic" evidence="5">
    <location>
        <begin position="24"/>
        <end position="315"/>
    </location>
</feature>
<dbReference type="InterPro" id="IPR006140">
    <property type="entry name" value="D-isomer_DH_NAD-bd"/>
</dbReference>
<dbReference type="GO" id="GO:0051287">
    <property type="term" value="F:NAD binding"/>
    <property type="evidence" value="ECO:0007669"/>
    <property type="project" value="InterPro"/>
</dbReference>
<evidence type="ECO:0000313" key="7">
    <source>
        <dbReference type="EMBL" id="AWI86044.1"/>
    </source>
</evidence>
<feature type="domain" description="D-isomer specific 2-hydroxyacid dehydrogenase NAD-binding" evidence="6">
    <location>
        <begin position="112"/>
        <end position="289"/>
    </location>
</feature>